<proteinExistence type="inferred from homology"/>
<evidence type="ECO:0000313" key="3">
    <source>
        <dbReference type="EMBL" id="AKK05550.1"/>
    </source>
</evidence>
<dbReference type="InterPro" id="IPR023796">
    <property type="entry name" value="Serpin_dom"/>
</dbReference>
<dbReference type="InterPro" id="IPR023795">
    <property type="entry name" value="Serpin_CS"/>
</dbReference>
<feature type="domain" description="Serpin" evidence="2">
    <location>
        <begin position="5"/>
        <end position="315"/>
    </location>
</feature>
<gene>
    <name evidence="3" type="ORF">CMUST_06070</name>
</gene>
<name>A0A0G3GYB3_9CORY</name>
<comment type="similarity">
    <text evidence="1">Belongs to the serpin family.</text>
</comment>
<dbReference type="PROSITE" id="PS00284">
    <property type="entry name" value="SERPIN"/>
    <property type="match status" value="1"/>
</dbReference>
<dbReference type="AlphaFoldDB" id="A0A0G3GYB3"/>
<evidence type="ECO:0000259" key="2">
    <source>
        <dbReference type="SMART" id="SM00093"/>
    </source>
</evidence>
<dbReference type="InterPro" id="IPR000215">
    <property type="entry name" value="Serpin_fam"/>
</dbReference>
<dbReference type="Gene3D" id="2.30.39.10">
    <property type="entry name" value="Alpha-1-antitrypsin, domain 1"/>
    <property type="match status" value="2"/>
</dbReference>
<dbReference type="Pfam" id="PF00079">
    <property type="entry name" value="Serpin"/>
    <property type="match status" value="2"/>
</dbReference>
<dbReference type="Gene3D" id="3.30.497.10">
    <property type="entry name" value="Antithrombin, subunit I, domain 2"/>
    <property type="match status" value="2"/>
</dbReference>
<dbReference type="Proteomes" id="UP000035199">
    <property type="component" value="Chromosome"/>
</dbReference>
<dbReference type="InterPro" id="IPR042185">
    <property type="entry name" value="Serpin_sf_2"/>
</dbReference>
<dbReference type="GO" id="GO:0005615">
    <property type="term" value="C:extracellular space"/>
    <property type="evidence" value="ECO:0007669"/>
    <property type="project" value="InterPro"/>
</dbReference>
<dbReference type="KEGG" id="cmv:CMUST_06070"/>
<dbReference type="SMART" id="SM00093">
    <property type="entry name" value="SERPIN"/>
    <property type="match status" value="1"/>
</dbReference>
<evidence type="ECO:0000313" key="4">
    <source>
        <dbReference type="Proteomes" id="UP000035199"/>
    </source>
</evidence>
<accession>A0A0G3GYB3</accession>
<reference evidence="4" key="2">
    <citation type="submission" date="2015-05" db="EMBL/GenBank/DDBJ databases">
        <title>Complete genome sequence of Corynebacterium mustelae DSM 45274, isolated from various tissues of a male ferret with lethal sepsis.</title>
        <authorList>
            <person name="Ruckert C."/>
            <person name="Albersmeier A."/>
            <person name="Winkler A."/>
            <person name="Tauch A."/>
        </authorList>
    </citation>
    <scope>NUCLEOTIDE SEQUENCE [LARGE SCALE GENOMIC DNA]</scope>
    <source>
        <strain evidence="4">DSM 45274</strain>
    </source>
</reference>
<dbReference type="PATRIC" id="fig|571915.4.peg.1291"/>
<sequence length="317" mass="34705">MKSPIDLYQLGCRILQSGSANSVVSPVGAAVSYAANTAERNLAEYLSMWRRWAGTPTTQPENQPVVTISTRIVHVPEIKVPDFGHIPEVEVAAGEITQEDLDRWVQKASAGLIMQSAIKPTSNLEKVVQNVVMFAATWQYPFQAANTSVEDFTTATGDVIPTPMMRSDYALIPALKNPRWQSVRLNYSDTGLAAFILMPQTFEPVTAQELLEAVAEVNITEETRVDLHLPKLELESASDCSMLFDGSTDLVHQATQQAMLRVDEEGTVAGIVTEVAIASMLRDPVERFSFDRPFYVVIADTSGLYPLVIGYVANPAG</sequence>
<dbReference type="STRING" id="571915.CMUST_06070"/>
<dbReference type="SUPFAM" id="SSF56574">
    <property type="entry name" value="Serpins"/>
    <property type="match status" value="1"/>
</dbReference>
<dbReference type="RefSeq" id="WP_144414138.1">
    <property type="nucleotide sequence ID" value="NZ_CP011542.1"/>
</dbReference>
<dbReference type="EMBL" id="CP011542">
    <property type="protein sequence ID" value="AKK05550.1"/>
    <property type="molecule type" value="Genomic_DNA"/>
</dbReference>
<dbReference type="GO" id="GO:0004867">
    <property type="term" value="F:serine-type endopeptidase inhibitor activity"/>
    <property type="evidence" value="ECO:0007669"/>
    <property type="project" value="InterPro"/>
</dbReference>
<dbReference type="InterPro" id="IPR036186">
    <property type="entry name" value="Serpin_sf"/>
</dbReference>
<protein>
    <submittedName>
        <fullName evidence="3">Serpin (Serine protease inhibitor)</fullName>
    </submittedName>
</protein>
<dbReference type="PANTHER" id="PTHR11461:SF211">
    <property type="entry name" value="GH10112P-RELATED"/>
    <property type="match status" value="1"/>
</dbReference>
<dbReference type="OrthoDB" id="9764871at2"/>
<dbReference type="PANTHER" id="PTHR11461">
    <property type="entry name" value="SERINE PROTEASE INHIBITOR, SERPIN"/>
    <property type="match status" value="1"/>
</dbReference>
<reference evidence="3 4" key="1">
    <citation type="journal article" date="2015" name="Genome Announc.">
        <title>Complete Genome Sequence of the Type Strain Corynebacterium mustelae DSM 45274, Isolated from Various Tissues of a Male Ferret with Lethal Sepsis.</title>
        <authorList>
            <person name="Ruckert C."/>
            <person name="Eimer J."/>
            <person name="Winkler A."/>
            <person name="Tauch A."/>
        </authorList>
    </citation>
    <scope>NUCLEOTIDE SEQUENCE [LARGE SCALE GENOMIC DNA]</scope>
    <source>
        <strain evidence="3 4">DSM 45274</strain>
    </source>
</reference>
<dbReference type="InterPro" id="IPR042178">
    <property type="entry name" value="Serpin_sf_1"/>
</dbReference>
<keyword evidence="4" id="KW-1185">Reference proteome</keyword>
<evidence type="ECO:0000256" key="1">
    <source>
        <dbReference type="RuleBase" id="RU000411"/>
    </source>
</evidence>
<organism evidence="3 4">
    <name type="scientific">Corynebacterium mustelae</name>
    <dbReference type="NCBI Taxonomy" id="571915"/>
    <lineage>
        <taxon>Bacteria</taxon>
        <taxon>Bacillati</taxon>
        <taxon>Actinomycetota</taxon>
        <taxon>Actinomycetes</taxon>
        <taxon>Mycobacteriales</taxon>
        <taxon>Corynebacteriaceae</taxon>
        <taxon>Corynebacterium</taxon>
    </lineage>
</organism>